<sequence>MDAILERTHQLKQDLIDFVMDAEGTLAQALESYAAIQARRGSGDTVQRDMIIDGFITEGKVGDKAPLDIFLQDNKLPQADIDLLQNWRRSFIGLFTVSEVLPDGFELTNWLTEKRYIVKPDNQRMLQDLSRCTVGEILLSRISPVTDTYWSFSGPCSVMGKLGRPKLAVAIGKFKDNHRNHLYSDAPDLLEEAWLSVEKYHQQFVDFFGSDEVTMPGYQLSKKMTEFQEILTQNQLEQAGVDTSKSLTEMAESAGVDEDEIKAAATELGADSSVVSQLFDAKNTTGKMVAPKVELPPDLKKAEQLTAISHPRWGQMLLPTYAKMKSILTADDWQSIEGAEKLVRFYLEDKTINAFIWRRLAKEYPTQLKKILQTILGRPDFNLQSDLDTLLESNHKLLEPELPEIASVPLHLHNLFQEAVTEVSKSKTKSKKPAAKKGFSA</sequence>
<evidence type="ECO:0000313" key="2">
    <source>
        <dbReference type="Proteomes" id="UP000271624"/>
    </source>
</evidence>
<protein>
    <submittedName>
        <fullName evidence="1">Uncharacterized protein</fullName>
    </submittedName>
</protein>
<evidence type="ECO:0000313" key="1">
    <source>
        <dbReference type="EMBL" id="RUT01045.1"/>
    </source>
</evidence>
<comment type="caution">
    <text evidence="1">The sequence shown here is derived from an EMBL/GenBank/DDBJ whole genome shotgun (WGS) entry which is preliminary data.</text>
</comment>
<proteinExistence type="predicted"/>
<accession>A0A3S1AI65</accession>
<dbReference type="Proteomes" id="UP000271624">
    <property type="component" value="Unassembled WGS sequence"/>
</dbReference>
<dbReference type="AlphaFoldDB" id="A0A3S1AI65"/>
<keyword evidence="2" id="KW-1185">Reference proteome</keyword>
<organism evidence="1 2">
    <name type="scientific">Dulcicalothrix desertica PCC 7102</name>
    <dbReference type="NCBI Taxonomy" id="232991"/>
    <lineage>
        <taxon>Bacteria</taxon>
        <taxon>Bacillati</taxon>
        <taxon>Cyanobacteriota</taxon>
        <taxon>Cyanophyceae</taxon>
        <taxon>Nostocales</taxon>
        <taxon>Calotrichaceae</taxon>
        <taxon>Dulcicalothrix</taxon>
    </lineage>
</organism>
<gene>
    <name evidence="1" type="ORF">DSM106972_070510</name>
</gene>
<dbReference type="RefSeq" id="WP_127085176.1">
    <property type="nucleotide sequence ID" value="NZ_RSCL01000021.1"/>
</dbReference>
<dbReference type="EMBL" id="RSCL01000021">
    <property type="protein sequence ID" value="RUT01045.1"/>
    <property type="molecule type" value="Genomic_DNA"/>
</dbReference>
<name>A0A3S1AI65_9CYAN</name>
<reference evidence="1" key="2">
    <citation type="journal article" date="2019" name="Genome Biol. Evol.">
        <title>Day and night: Metabolic profiles and evolutionary relationships of six axenic non-marine cyanobacteria.</title>
        <authorList>
            <person name="Will S.E."/>
            <person name="Henke P."/>
            <person name="Boedeker C."/>
            <person name="Huang S."/>
            <person name="Brinkmann H."/>
            <person name="Rohde M."/>
            <person name="Jarek M."/>
            <person name="Friedl T."/>
            <person name="Seufert S."/>
            <person name="Schumacher M."/>
            <person name="Overmann J."/>
            <person name="Neumann-Schaal M."/>
            <person name="Petersen J."/>
        </authorList>
    </citation>
    <scope>NUCLEOTIDE SEQUENCE [LARGE SCALE GENOMIC DNA]</scope>
    <source>
        <strain evidence="1">PCC 7102</strain>
    </source>
</reference>
<dbReference type="OrthoDB" id="417079at2"/>
<reference evidence="1" key="1">
    <citation type="submission" date="2018-12" db="EMBL/GenBank/DDBJ databases">
        <authorList>
            <person name="Will S."/>
            <person name="Neumann-Schaal M."/>
            <person name="Henke P."/>
        </authorList>
    </citation>
    <scope>NUCLEOTIDE SEQUENCE</scope>
    <source>
        <strain evidence="1">PCC 7102</strain>
    </source>
</reference>